<dbReference type="PROSITE" id="PS00486">
    <property type="entry name" value="DNA_MISMATCH_REPAIR_2"/>
    <property type="match status" value="1"/>
</dbReference>
<dbReference type="InterPro" id="IPR016151">
    <property type="entry name" value="DNA_mismatch_repair_MutS_N"/>
</dbReference>
<feature type="compositionally biased region" description="Acidic residues" evidence="11">
    <location>
        <begin position="886"/>
        <end position="896"/>
    </location>
</feature>
<evidence type="ECO:0000313" key="13">
    <source>
        <dbReference type="EMBL" id="PWN30108.1"/>
    </source>
</evidence>
<dbReference type="InterPro" id="IPR011184">
    <property type="entry name" value="DNA_mismatch_repair_Msh2"/>
</dbReference>
<evidence type="ECO:0000256" key="1">
    <source>
        <dbReference type="ARBA" id="ARBA00004123"/>
    </source>
</evidence>
<dbReference type="FunFam" id="3.30.420.110:FF:000002">
    <property type="entry name" value="DNA mismatch repair protein"/>
    <property type="match status" value="1"/>
</dbReference>
<dbReference type="STRING" id="1569628.A0A316UZ86"/>
<dbReference type="FunFam" id="3.40.1170.10:FF:000003">
    <property type="entry name" value="DNA mismatch repair protein"/>
    <property type="match status" value="1"/>
</dbReference>
<dbReference type="Gene3D" id="3.40.50.300">
    <property type="entry name" value="P-loop containing nucleotide triphosphate hydrolases"/>
    <property type="match status" value="1"/>
</dbReference>
<evidence type="ECO:0000259" key="12">
    <source>
        <dbReference type="PROSITE" id="PS00486"/>
    </source>
</evidence>
<dbReference type="InterPro" id="IPR007695">
    <property type="entry name" value="DNA_mismatch_repair_MutS-lik_N"/>
</dbReference>
<dbReference type="GeneID" id="37026755"/>
<keyword evidence="14" id="KW-1185">Reference proteome</keyword>
<feature type="compositionally biased region" description="Low complexity" evidence="11">
    <location>
        <begin position="7"/>
        <end position="17"/>
    </location>
</feature>
<keyword evidence="5" id="KW-0067">ATP-binding</keyword>
<dbReference type="InterPro" id="IPR007696">
    <property type="entry name" value="DNA_mismatch_repair_MutS_core"/>
</dbReference>
<dbReference type="PIRSF" id="PIRSF005813">
    <property type="entry name" value="MSH2"/>
    <property type="match status" value="1"/>
</dbReference>
<dbReference type="Pfam" id="PF01624">
    <property type="entry name" value="MutS_I"/>
    <property type="match status" value="1"/>
</dbReference>
<dbReference type="InterPro" id="IPR007861">
    <property type="entry name" value="DNA_mismatch_repair_MutS_clamp"/>
</dbReference>
<dbReference type="InterPro" id="IPR027417">
    <property type="entry name" value="P-loop_NTPase"/>
</dbReference>
<keyword evidence="8" id="KW-0539">Nucleus</keyword>
<dbReference type="RefSeq" id="XP_025364720.1">
    <property type="nucleotide sequence ID" value="XM_025504932.1"/>
</dbReference>
<dbReference type="FunFam" id="1.10.1420.10:FF:000015">
    <property type="entry name" value="DNA mismatch repair protein Msh2"/>
    <property type="match status" value="1"/>
</dbReference>
<evidence type="ECO:0000256" key="9">
    <source>
        <dbReference type="ARBA" id="ARBA00064337"/>
    </source>
</evidence>
<dbReference type="FunFam" id="1.10.1420.10:FF:000017">
    <property type="entry name" value="DNA mismatch repair protein Msh2"/>
    <property type="match status" value="1"/>
</dbReference>
<keyword evidence="3 10" id="KW-0547">Nucleotide-binding</keyword>
<dbReference type="Proteomes" id="UP000245884">
    <property type="component" value="Unassembled WGS sequence"/>
</dbReference>
<dbReference type="Gene3D" id="1.10.1420.10">
    <property type="match status" value="2"/>
</dbReference>
<accession>A0A316UZ86</accession>
<evidence type="ECO:0000256" key="10">
    <source>
        <dbReference type="RuleBase" id="RU003756"/>
    </source>
</evidence>
<comment type="subunit">
    <text evidence="9">Heterodimer of msh2 and msh6.</text>
</comment>
<keyword evidence="7 10" id="KW-0234">DNA repair</keyword>
<dbReference type="InterPro" id="IPR036187">
    <property type="entry name" value="DNA_mismatch_repair_MutS_sf"/>
</dbReference>
<feature type="domain" description="DNA mismatch repair proteins mutS family" evidence="12">
    <location>
        <begin position="767"/>
        <end position="783"/>
    </location>
</feature>
<dbReference type="GO" id="GO:0030983">
    <property type="term" value="F:mismatched DNA binding"/>
    <property type="evidence" value="ECO:0007669"/>
    <property type="project" value="InterPro"/>
</dbReference>
<dbReference type="OrthoDB" id="121051at2759"/>
<keyword evidence="6 10" id="KW-0238">DNA-binding</keyword>
<dbReference type="Pfam" id="PF05192">
    <property type="entry name" value="MutS_III"/>
    <property type="match status" value="1"/>
</dbReference>
<reference evidence="13 14" key="1">
    <citation type="journal article" date="2018" name="Mol. Biol. Evol.">
        <title>Broad Genomic Sampling Reveals a Smut Pathogenic Ancestry of the Fungal Clade Ustilaginomycotina.</title>
        <authorList>
            <person name="Kijpornyongpan T."/>
            <person name="Mondo S.J."/>
            <person name="Barry K."/>
            <person name="Sandor L."/>
            <person name="Lee J."/>
            <person name="Lipzen A."/>
            <person name="Pangilinan J."/>
            <person name="LaButti K."/>
            <person name="Hainaut M."/>
            <person name="Henrissat B."/>
            <person name="Grigoriev I.V."/>
            <person name="Spatafora J.W."/>
            <person name="Aime M.C."/>
        </authorList>
    </citation>
    <scope>NUCLEOTIDE SEQUENCE [LARGE SCALE GENOMIC DNA]</scope>
    <source>
        <strain evidence="13 14">MCA 5214</strain>
    </source>
</reference>
<evidence type="ECO:0000256" key="4">
    <source>
        <dbReference type="ARBA" id="ARBA00022763"/>
    </source>
</evidence>
<dbReference type="Pfam" id="PF05190">
    <property type="entry name" value="MutS_IV"/>
    <property type="match status" value="1"/>
</dbReference>
<evidence type="ECO:0000256" key="3">
    <source>
        <dbReference type="ARBA" id="ARBA00022741"/>
    </source>
</evidence>
<proteinExistence type="inferred from homology"/>
<dbReference type="SMART" id="SM00533">
    <property type="entry name" value="MUTSd"/>
    <property type="match status" value="1"/>
</dbReference>
<comment type="subcellular location">
    <subcellularLocation>
        <location evidence="1">Nucleus</location>
    </subcellularLocation>
</comment>
<evidence type="ECO:0000256" key="8">
    <source>
        <dbReference type="ARBA" id="ARBA00023242"/>
    </source>
</evidence>
<dbReference type="InterPro" id="IPR007860">
    <property type="entry name" value="DNA_mmatch_repair_MutS_con_dom"/>
</dbReference>
<evidence type="ECO:0000256" key="7">
    <source>
        <dbReference type="ARBA" id="ARBA00023204"/>
    </source>
</evidence>
<keyword evidence="4 10" id="KW-0227">DNA damage</keyword>
<feature type="region of interest" description="Disordered" evidence="11">
    <location>
        <begin position="925"/>
        <end position="946"/>
    </location>
</feature>
<dbReference type="InterPro" id="IPR000432">
    <property type="entry name" value="DNA_mismatch_repair_MutS_C"/>
</dbReference>
<dbReference type="Pfam" id="PF00488">
    <property type="entry name" value="MutS_V"/>
    <property type="match status" value="1"/>
</dbReference>
<dbReference type="InterPro" id="IPR036678">
    <property type="entry name" value="MutS_con_dom_sf"/>
</dbReference>
<evidence type="ECO:0000256" key="11">
    <source>
        <dbReference type="SAM" id="MobiDB-lite"/>
    </source>
</evidence>
<dbReference type="GO" id="GO:0006312">
    <property type="term" value="P:mitotic recombination"/>
    <property type="evidence" value="ECO:0007669"/>
    <property type="project" value="TreeGrafter"/>
</dbReference>
<dbReference type="PANTHER" id="PTHR11361">
    <property type="entry name" value="DNA MISMATCH REPAIR PROTEIN MUTS FAMILY MEMBER"/>
    <property type="match status" value="1"/>
</dbReference>
<dbReference type="Pfam" id="PF05188">
    <property type="entry name" value="MutS_II"/>
    <property type="match status" value="1"/>
</dbReference>
<dbReference type="AlphaFoldDB" id="A0A316UZ86"/>
<feature type="region of interest" description="Disordered" evidence="11">
    <location>
        <begin position="886"/>
        <end position="905"/>
    </location>
</feature>
<dbReference type="GO" id="GO:0006298">
    <property type="term" value="P:mismatch repair"/>
    <property type="evidence" value="ECO:0007669"/>
    <property type="project" value="InterPro"/>
</dbReference>
<dbReference type="EMBL" id="KZ819662">
    <property type="protein sequence ID" value="PWN30108.1"/>
    <property type="molecule type" value="Genomic_DNA"/>
</dbReference>
<dbReference type="PANTHER" id="PTHR11361:SF35">
    <property type="entry name" value="DNA MISMATCH REPAIR PROTEIN MSH2"/>
    <property type="match status" value="1"/>
</dbReference>
<evidence type="ECO:0000256" key="2">
    <source>
        <dbReference type="ARBA" id="ARBA00006271"/>
    </source>
</evidence>
<dbReference type="SUPFAM" id="SSF52540">
    <property type="entry name" value="P-loop containing nucleoside triphosphate hydrolases"/>
    <property type="match status" value="1"/>
</dbReference>
<name>A0A316UZ86_9BASI</name>
<dbReference type="InterPro" id="IPR045076">
    <property type="entry name" value="MutS"/>
</dbReference>
<dbReference type="SMART" id="SM00534">
    <property type="entry name" value="MUTSac"/>
    <property type="match status" value="1"/>
</dbReference>
<dbReference type="GO" id="GO:0032301">
    <property type="term" value="C:MutSalpha complex"/>
    <property type="evidence" value="ECO:0007669"/>
    <property type="project" value="TreeGrafter"/>
</dbReference>
<organism evidence="13 14">
    <name type="scientific">Jaminaea rosea</name>
    <dbReference type="NCBI Taxonomy" id="1569628"/>
    <lineage>
        <taxon>Eukaryota</taxon>
        <taxon>Fungi</taxon>
        <taxon>Dikarya</taxon>
        <taxon>Basidiomycota</taxon>
        <taxon>Ustilaginomycotina</taxon>
        <taxon>Exobasidiomycetes</taxon>
        <taxon>Microstromatales</taxon>
        <taxon>Microstromatales incertae sedis</taxon>
        <taxon>Jaminaea</taxon>
    </lineage>
</organism>
<protein>
    <submittedName>
        <fullName evidence="13">Putative DNA mismatch repair protein MSH2</fullName>
    </submittedName>
</protein>
<comment type="similarity">
    <text evidence="2 10">Belongs to the DNA mismatch repair MutS family.</text>
</comment>
<evidence type="ECO:0000313" key="14">
    <source>
        <dbReference type="Proteomes" id="UP000245884"/>
    </source>
</evidence>
<evidence type="ECO:0000256" key="5">
    <source>
        <dbReference type="ARBA" id="ARBA00022840"/>
    </source>
</evidence>
<dbReference type="GO" id="GO:0140664">
    <property type="term" value="F:ATP-dependent DNA damage sensor activity"/>
    <property type="evidence" value="ECO:0007669"/>
    <property type="project" value="InterPro"/>
</dbReference>
<gene>
    <name evidence="13" type="ORF">BDZ90DRAFT_229137</name>
</gene>
<dbReference type="Gene3D" id="3.30.420.110">
    <property type="entry name" value="MutS, connector domain"/>
    <property type="match status" value="1"/>
</dbReference>
<evidence type="ECO:0000256" key="6">
    <source>
        <dbReference type="ARBA" id="ARBA00023125"/>
    </source>
</evidence>
<dbReference type="GO" id="GO:0005524">
    <property type="term" value="F:ATP binding"/>
    <property type="evidence" value="ECO:0007669"/>
    <property type="project" value="UniProtKB-KW"/>
</dbReference>
<sequence>MGSLMYGGAAASSSGASKAPQADLGLDSSGEKSFISFFKSMPEKPSATVRIFDRGDFYSAHGDDALFVATSVFKTSSVIKYLGGGSNALPSVTMTPSTAKTFLRDALTARQMRIEIWKGGGKRSNGWTLGTQASPGNLQGVEDLLFVHTDIASSPIVMAIKLRSIDGVPHIGAAFADATNRTLGVSEFADNDLFSNVESLLIQLGVKECLLAAEKNDPDADRLWRVVDRCGVIITERKKGEFTGANIEQDIDRLLLRDEGAPATLPELNLKQAMGAMNSLISYLGLLHDDTNFGQFRITTHDLSQFLRLDASAVRALSLFSEPGQGGGAGNRQLSVHGLLNKCKTAQGTRLLSQWLKQPLVNLHEIQKRHDLVEVFVDDAMTRQALQNDYLKLMPDLHRLSKKFQKGVATLEDVVRVYQAVLRLADLTQAIADTECSTPALRQNLDEVFVEPLREHDENLAKLVEMVEATLDLAELEHHNFVIKPDFDEKLRRIRDELDAVRDQLDEEHRSAGKELKLELDKKLHLENHSSYGWCMRVTRSEASALKGKRGYSEITTIKGGVYFTTAKIKDLDAEFQSLSSQYDTQQSGLAKNVVEIAASYCLPLEQLNVKLATLDVIVSFAHVSANAPEPYVRPVLHERSKAVGSSTGSAAAPLKAMQARHPVLEVQEDVSFIANDVEMVPDSSEFLVITGPNMGGKSTFIRQVGILALLAQSGCFIPAAAGAELPIFDCILARVGAGDSQLKGVSTFMQEMLELAQILRTATPDSLVLIDELGRGTSTYDGFGIAYAASEWMATKVRCKTLFASHFAEITSLADQLAHVKNLHVAAHVSSKTGQGAGKQDRDITLLYKVKEGISDRSYGIHVAELAGFPPSVIRLAKRKAEELEDYASDDEDEGEHGAALDMPQPAIDKGTALVEEFLAEWAKRSAKRPKSGAEGEGDAEGELEELRKVTEEYRERIEKDPWAQRVLASF</sequence>
<feature type="region of interest" description="Disordered" evidence="11">
    <location>
        <begin position="1"/>
        <end position="24"/>
    </location>
</feature>
<comment type="function">
    <text evidence="10">Component of the post-replicative DNA mismatch repair system (MMR).</text>
</comment>
<dbReference type="SUPFAM" id="SSF48334">
    <property type="entry name" value="DNA repair protein MutS, domain III"/>
    <property type="match status" value="1"/>
</dbReference>
<dbReference type="Gene3D" id="3.40.1170.10">
    <property type="entry name" value="DNA repair protein MutS, domain I"/>
    <property type="match status" value="1"/>
</dbReference>